<dbReference type="OrthoDB" id="10234386at2759"/>
<feature type="region of interest" description="Disordered" evidence="1">
    <location>
        <begin position="1"/>
        <end position="33"/>
    </location>
</feature>
<name>A0A8K0AAD8_BRALA</name>
<dbReference type="EMBL" id="OV696692">
    <property type="protein sequence ID" value="CAH1270769.1"/>
    <property type="molecule type" value="Genomic_DNA"/>
</dbReference>
<sequence length="230" mass="24679">MAETATEYLYSGSSSGCRDLSGGHQRATSAQPLKTALSKPGEPWRAVMNPCCRPLGRNIAALPGLRRSSGSLYGTFQHRYWSSCGPYGAPAGPFTAPSSTATGQAAARTALQQVPSRHLPTPILVKLRPRYCLYIFLIRSWSGTVPPTLSSMPPPVDSTAYPTFPEGYRPWDRPLQVVAALRTQTGDDLAAGRCRELRIGPESKVASAWSGCTGSLVQAVVEARRSLESV</sequence>
<protein>
    <submittedName>
        <fullName evidence="2">Hypp4426 protein</fullName>
    </submittedName>
</protein>
<gene>
    <name evidence="2" type="primary">Hypp4426</name>
    <name evidence="2" type="ORF">BLAG_LOCUS22955</name>
</gene>
<organism evidence="2 3">
    <name type="scientific">Branchiostoma lanceolatum</name>
    <name type="common">Common lancelet</name>
    <name type="synonym">Amphioxus lanceolatum</name>
    <dbReference type="NCBI Taxonomy" id="7740"/>
    <lineage>
        <taxon>Eukaryota</taxon>
        <taxon>Metazoa</taxon>
        <taxon>Chordata</taxon>
        <taxon>Cephalochordata</taxon>
        <taxon>Leptocardii</taxon>
        <taxon>Amphioxiformes</taxon>
        <taxon>Branchiostomatidae</taxon>
        <taxon>Branchiostoma</taxon>
    </lineage>
</organism>
<dbReference type="AlphaFoldDB" id="A0A8K0AAD8"/>
<keyword evidence="3" id="KW-1185">Reference proteome</keyword>
<proteinExistence type="predicted"/>
<evidence type="ECO:0000313" key="3">
    <source>
        <dbReference type="Proteomes" id="UP000838412"/>
    </source>
</evidence>
<accession>A0A8K0AAD8</accession>
<evidence type="ECO:0000256" key="1">
    <source>
        <dbReference type="SAM" id="MobiDB-lite"/>
    </source>
</evidence>
<reference evidence="2" key="1">
    <citation type="submission" date="2022-01" db="EMBL/GenBank/DDBJ databases">
        <authorList>
            <person name="Braso-Vives M."/>
        </authorList>
    </citation>
    <scope>NUCLEOTIDE SEQUENCE</scope>
</reference>
<evidence type="ECO:0000313" key="2">
    <source>
        <dbReference type="EMBL" id="CAH1270769.1"/>
    </source>
</evidence>
<dbReference type="Proteomes" id="UP000838412">
    <property type="component" value="Chromosome 7"/>
</dbReference>